<dbReference type="Pfam" id="PF12836">
    <property type="entry name" value="HHH_3"/>
    <property type="match status" value="1"/>
</dbReference>
<proteinExistence type="predicted"/>
<dbReference type="AlphaFoldDB" id="A0A559KAB5"/>
<dbReference type="InterPro" id="IPR051675">
    <property type="entry name" value="Endo/Exo/Phosphatase_dom_1"/>
</dbReference>
<dbReference type="SUPFAM" id="SSF47781">
    <property type="entry name" value="RuvA domain 2-like"/>
    <property type="match status" value="1"/>
</dbReference>
<feature type="region of interest" description="Disordered" evidence="1">
    <location>
        <begin position="71"/>
        <end position="106"/>
    </location>
</feature>
<dbReference type="GO" id="GO:0015627">
    <property type="term" value="C:type II protein secretion system complex"/>
    <property type="evidence" value="ECO:0007669"/>
    <property type="project" value="TreeGrafter"/>
</dbReference>
<keyword evidence="2" id="KW-0472">Membrane</keyword>
<dbReference type="OrthoDB" id="9790239at2"/>
<dbReference type="InterPro" id="IPR010994">
    <property type="entry name" value="RuvA_2-like"/>
</dbReference>
<evidence type="ECO:0000256" key="1">
    <source>
        <dbReference type="SAM" id="MobiDB-lite"/>
    </source>
</evidence>
<reference evidence="4 5" key="1">
    <citation type="submission" date="2019-07" db="EMBL/GenBank/DDBJ databases">
        <authorList>
            <person name="Kim J."/>
        </authorList>
    </citation>
    <scope>NUCLEOTIDE SEQUENCE [LARGE SCALE GENOMIC DNA]</scope>
    <source>
        <strain evidence="4 5">JC52</strain>
    </source>
</reference>
<feature type="compositionally biased region" description="Basic and acidic residues" evidence="1">
    <location>
        <begin position="86"/>
        <end position="104"/>
    </location>
</feature>
<protein>
    <submittedName>
        <fullName evidence="4">Helix-hairpin-helix domain-containing protein</fullName>
    </submittedName>
</protein>
<dbReference type="InterPro" id="IPR004509">
    <property type="entry name" value="Competence_ComEA_HhH"/>
</dbReference>
<dbReference type="Proteomes" id="UP000317036">
    <property type="component" value="Unassembled WGS sequence"/>
</dbReference>
<evidence type="ECO:0000256" key="2">
    <source>
        <dbReference type="SAM" id="Phobius"/>
    </source>
</evidence>
<dbReference type="PANTHER" id="PTHR21180">
    <property type="entry name" value="ENDONUCLEASE/EXONUCLEASE/PHOSPHATASE FAMILY DOMAIN-CONTAINING PROTEIN 1"/>
    <property type="match status" value="1"/>
</dbReference>
<dbReference type="GO" id="GO:0015628">
    <property type="term" value="P:protein secretion by the type II secretion system"/>
    <property type="evidence" value="ECO:0007669"/>
    <property type="project" value="TreeGrafter"/>
</dbReference>
<dbReference type="EMBL" id="VNJI01000017">
    <property type="protein sequence ID" value="TVY09062.1"/>
    <property type="molecule type" value="Genomic_DNA"/>
</dbReference>
<keyword evidence="2" id="KW-1133">Transmembrane helix</keyword>
<gene>
    <name evidence="4" type="ORF">FPZ49_15220</name>
</gene>
<accession>A0A559KAB5</accession>
<dbReference type="GO" id="GO:0003677">
    <property type="term" value="F:DNA binding"/>
    <property type="evidence" value="ECO:0007669"/>
    <property type="project" value="InterPro"/>
</dbReference>
<evidence type="ECO:0000313" key="4">
    <source>
        <dbReference type="EMBL" id="TVY09062.1"/>
    </source>
</evidence>
<dbReference type="InterPro" id="IPR003583">
    <property type="entry name" value="Hlx-hairpin-Hlx_DNA-bd_motif"/>
</dbReference>
<organism evidence="4 5">
    <name type="scientific">Paenibacillus cremeus</name>
    <dbReference type="NCBI Taxonomy" id="2163881"/>
    <lineage>
        <taxon>Bacteria</taxon>
        <taxon>Bacillati</taxon>
        <taxon>Bacillota</taxon>
        <taxon>Bacilli</taxon>
        <taxon>Bacillales</taxon>
        <taxon>Paenibacillaceae</taxon>
        <taxon>Paenibacillus</taxon>
    </lineage>
</organism>
<dbReference type="Gene3D" id="1.10.150.320">
    <property type="entry name" value="Photosystem II 12 kDa extrinsic protein"/>
    <property type="match status" value="1"/>
</dbReference>
<feature type="transmembrane region" description="Helical" evidence="2">
    <location>
        <begin position="25"/>
        <end position="43"/>
    </location>
</feature>
<sequence length="175" mass="19091">MEGGLCINYQNKTKMTLRSLEKNKLLNIAAVVMIGCLCALLFWQPWEPAEEMAGWKNANEDMLAMLQEQEARKAVKAPETAPEAVSKPEPKRGAELSAKPEPDVKQAPSVKINLNTATAQQLDALPGIGASRAQAIIAMRQQLGGRFQSVNQLLEVKGIGEKSLEQLSQLLTVEP</sequence>
<feature type="domain" description="Helix-hairpin-helix DNA-binding motif class 1" evidence="3">
    <location>
        <begin position="120"/>
        <end position="139"/>
    </location>
</feature>
<keyword evidence="5" id="KW-1185">Reference proteome</keyword>
<keyword evidence="2" id="KW-0812">Transmembrane</keyword>
<evidence type="ECO:0000313" key="5">
    <source>
        <dbReference type="Proteomes" id="UP000317036"/>
    </source>
</evidence>
<dbReference type="SMART" id="SM00278">
    <property type="entry name" value="HhH1"/>
    <property type="match status" value="2"/>
</dbReference>
<dbReference type="NCBIfam" id="TIGR00426">
    <property type="entry name" value="competence protein ComEA helix-hairpin-helix repeat region"/>
    <property type="match status" value="1"/>
</dbReference>
<evidence type="ECO:0000259" key="3">
    <source>
        <dbReference type="SMART" id="SM00278"/>
    </source>
</evidence>
<dbReference type="GO" id="GO:0006281">
    <property type="term" value="P:DNA repair"/>
    <property type="evidence" value="ECO:0007669"/>
    <property type="project" value="InterPro"/>
</dbReference>
<comment type="caution">
    <text evidence="4">The sequence shown here is derived from an EMBL/GenBank/DDBJ whole genome shotgun (WGS) entry which is preliminary data.</text>
</comment>
<name>A0A559KAB5_9BACL</name>
<feature type="domain" description="Helix-hairpin-helix DNA-binding motif class 1" evidence="3">
    <location>
        <begin position="151"/>
        <end position="170"/>
    </location>
</feature>
<dbReference type="PANTHER" id="PTHR21180:SF32">
    <property type="entry name" value="ENDONUCLEASE_EXONUCLEASE_PHOSPHATASE FAMILY DOMAIN-CONTAINING PROTEIN 1"/>
    <property type="match status" value="1"/>
</dbReference>